<sequence length="194" mass="20645">MRKFYFWIHRFIGGITMGSVDGDTILKRIVSAIPKTNRRDLAAAVVRRMGRATAGNQNEAGEAFSTNTFLTNWNKLSPEARSTLFGRIGEAGLTDELMNLAKVSSNIREGSRYLANPSGTAQAAARQATLGAAALAAATGQWPALGLMGAGVATTNGLARLLTRPGTVDWLSRSSEVNQPAALQGVIQALFPRQ</sequence>
<organism evidence="1">
    <name type="scientific">Castellaniella ginsengisoli</name>
    <dbReference type="NCBI Taxonomy" id="546114"/>
    <lineage>
        <taxon>Bacteria</taxon>
        <taxon>Pseudomonadati</taxon>
        <taxon>Pseudomonadota</taxon>
        <taxon>Betaproteobacteria</taxon>
        <taxon>Burkholderiales</taxon>
        <taxon>Alcaligenaceae</taxon>
        <taxon>Castellaniella</taxon>
    </lineage>
</organism>
<dbReference type="RefSeq" id="WP_368646940.1">
    <property type="nucleotide sequence ID" value="NZ_CP158255.1"/>
</dbReference>
<reference evidence="1" key="1">
    <citation type="submission" date="2024-05" db="EMBL/GenBank/DDBJ databases">
        <authorList>
            <person name="Luo Y.-C."/>
            <person name="Nicholds J."/>
            <person name="Mortimer T."/>
            <person name="Maboni G."/>
        </authorList>
    </citation>
    <scope>NUCLEOTIDE SEQUENCE</scope>
    <source>
        <strain evidence="1">151108</strain>
    </source>
</reference>
<proteinExistence type="predicted"/>
<evidence type="ECO:0000313" key="1">
    <source>
        <dbReference type="EMBL" id="XDJ50156.1"/>
    </source>
</evidence>
<protein>
    <submittedName>
        <fullName evidence="1">Uncharacterized protein</fullName>
    </submittedName>
</protein>
<name>A0AB39D5X7_9BURK</name>
<accession>A0AB39D5X7</accession>
<dbReference type="AlphaFoldDB" id="A0AB39D5X7"/>
<dbReference type="EMBL" id="CP158255">
    <property type="protein sequence ID" value="XDJ50156.1"/>
    <property type="molecule type" value="Genomic_DNA"/>
</dbReference>
<gene>
    <name evidence="1" type="ORF">ABRZ09_13250</name>
</gene>